<keyword evidence="1" id="KW-1015">Disulfide bond</keyword>
<accession>A0A0F9RGN3</accession>
<evidence type="ECO:0000259" key="3">
    <source>
        <dbReference type="PROSITE" id="PS51352"/>
    </source>
</evidence>
<feature type="region of interest" description="Disordered" evidence="2">
    <location>
        <begin position="373"/>
        <end position="394"/>
    </location>
</feature>
<dbReference type="Gene3D" id="3.40.30.10">
    <property type="entry name" value="Glutaredoxin"/>
    <property type="match status" value="1"/>
</dbReference>
<sequence>MIRILVLLAGMFWCAGASAATSQVPDFALIDHQGRFHQLSRYADQRAVVVFVYSPECDASKAALPEIVSLQKRFRNSPVRFLVLVPDSGETRAGLADLASTMNAETPFLLDSSQLVSDALEFTHGGEVLVISPVRGDILYRGGVGLYQGDPTQQALAANLPGMSSHLHYVVHSVLRGEPFIDNPSPSQGAPLVLDRIEAVRSRSISYEDDVAPILIDRCAGCHREQGVAPWVMDGHRMVQGWSGMIRETLLTRRMPPGQIDYDYASRYEDVHHISDEEMQILMRWIETGAPRNENADDPLAMLEPSSSDWELGEPDLVIDFPEHRVPASGVLDYVFVPLEIGLTEDKWVSAYAFDVDEKSALHHVIVYTQDARQQRQNASRGGSRTNFGGYAPGRGHIELDPDTGILLKRDMRFMIQFHYTTIGRELTDRTRLGLYFHDAPPEHVLERTAVMNGEFVIPPGIREYPVTASTLIPNDSYLYSFAPHMHYRGKHIRFRALFPDGSEEKLLSIPNFQHNWQMVYRLREPVFLPAGTEIVAEGAFDNSRFNPLNPDPSQEVRWGDQVWDEMFLAWMRIGEAR</sequence>
<name>A0A0F9RGN3_9ZZZZ</name>
<proteinExistence type="predicted"/>
<dbReference type="Gene3D" id="2.60.120.230">
    <property type="match status" value="1"/>
</dbReference>
<dbReference type="InterPro" id="IPR008977">
    <property type="entry name" value="PHM/PNGase_F_dom_sf"/>
</dbReference>
<dbReference type="Gene3D" id="2.60.120.310">
    <property type="entry name" value="Copper type II, ascorbate-dependent monooxygenase, N-terminal domain"/>
    <property type="match status" value="1"/>
</dbReference>
<evidence type="ECO:0000256" key="1">
    <source>
        <dbReference type="ARBA" id="ARBA00023157"/>
    </source>
</evidence>
<dbReference type="GO" id="GO:0016209">
    <property type="term" value="F:antioxidant activity"/>
    <property type="evidence" value="ECO:0007669"/>
    <property type="project" value="InterPro"/>
</dbReference>
<evidence type="ECO:0000256" key="2">
    <source>
        <dbReference type="SAM" id="MobiDB-lite"/>
    </source>
</evidence>
<evidence type="ECO:0000313" key="4">
    <source>
        <dbReference type="EMBL" id="KKN48847.1"/>
    </source>
</evidence>
<dbReference type="SUPFAM" id="SSF52833">
    <property type="entry name" value="Thioredoxin-like"/>
    <property type="match status" value="1"/>
</dbReference>
<dbReference type="Pfam" id="PF00578">
    <property type="entry name" value="AhpC-TSA"/>
    <property type="match status" value="1"/>
</dbReference>
<dbReference type="InterPro" id="IPR036249">
    <property type="entry name" value="Thioredoxin-like_sf"/>
</dbReference>
<dbReference type="InterPro" id="IPR000866">
    <property type="entry name" value="AhpC/TSA"/>
</dbReference>
<protein>
    <recommendedName>
        <fullName evidence="3">Thioredoxin domain-containing protein</fullName>
    </recommendedName>
</protein>
<feature type="compositionally biased region" description="Polar residues" evidence="2">
    <location>
        <begin position="373"/>
        <end position="387"/>
    </location>
</feature>
<dbReference type="GO" id="GO:0005507">
    <property type="term" value="F:copper ion binding"/>
    <property type="evidence" value="ECO:0007669"/>
    <property type="project" value="InterPro"/>
</dbReference>
<dbReference type="InterPro" id="IPR014784">
    <property type="entry name" value="Cu2_ascorb_mOase-like_C"/>
</dbReference>
<dbReference type="InterPro" id="IPR013766">
    <property type="entry name" value="Thioredoxin_domain"/>
</dbReference>
<comment type="caution">
    <text evidence="4">The sequence shown here is derived from an EMBL/GenBank/DDBJ whole genome shotgun (WGS) entry which is preliminary data.</text>
</comment>
<feature type="domain" description="Thioredoxin" evidence="3">
    <location>
        <begin position="18"/>
        <end position="165"/>
    </location>
</feature>
<gene>
    <name evidence="4" type="ORF">LCGC14_0648850</name>
</gene>
<dbReference type="PROSITE" id="PS51352">
    <property type="entry name" value="THIOREDOXIN_2"/>
    <property type="match status" value="1"/>
</dbReference>
<reference evidence="4" key="1">
    <citation type="journal article" date="2015" name="Nature">
        <title>Complex archaea that bridge the gap between prokaryotes and eukaryotes.</title>
        <authorList>
            <person name="Spang A."/>
            <person name="Saw J.H."/>
            <person name="Jorgensen S.L."/>
            <person name="Zaremba-Niedzwiedzka K."/>
            <person name="Martijn J."/>
            <person name="Lind A.E."/>
            <person name="van Eijk R."/>
            <person name="Schleper C."/>
            <person name="Guy L."/>
            <person name="Ettema T.J."/>
        </authorList>
    </citation>
    <scope>NUCLEOTIDE SEQUENCE</scope>
</reference>
<organism evidence="4">
    <name type="scientific">marine sediment metagenome</name>
    <dbReference type="NCBI Taxonomy" id="412755"/>
    <lineage>
        <taxon>unclassified sequences</taxon>
        <taxon>metagenomes</taxon>
        <taxon>ecological metagenomes</taxon>
    </lineage>
</organism>
<dbReference type="InterPro" id="IPR036939">
    <property type="entry name" value="Cu2_ascorb_mOase_N_sf"/>
</dbReference>
<dbReference type="EMBL" id="LAZR01001200">
    <property type="protein sequence ID" value="KKN48847.1"/>
    <property type="molecule type" value="Genomic_DNA"/>
</dbReference>
<dbReference type="SUPFAM" id="SSF49742">
    <property type="entry name" value="PHM/PNGase F"/>
    <property type="match status" value="2"/>
</dbReference>
<dbReference type="GO" id="GO:0016715">
    <property type="term" value="F:oxidoreductase activity, acting on paired donors, with incorporation or reduction of molecular oxygen, reduced ascorbate as one donor, and incorporation of one atom of oxygen"/>
    <property type="evidence" value="ECO:0007669"/>
    <property type="project" value="InterPro"/>
</dbReference>
<dbReference type="AlphaFoldDB" id="A0A0F9RGN3"/>